<sequence length="131" mass="14768">MLLLMRRTDPLILGGLVLVPGLLLGLLSQSEQTQRPWPGPAGTRWAGTELRRVNLVTGREGMVSRQYLELRCRRLPVLKLRTGDYWPGPAWAGWAEWSADRVTYRPGWAKATPKIKPVTLAVPWWLPLCSA</sequence>
<reference evidence="2" key="1">
    <citation type="submission" date="2016-10" db="EMBL/GenBank/DDBJ databases">
        <authorList>
            <person name="Varghese N."/>
            <person name="Submissions S."/>
        </authorList>
    </citation>
    <scope>NUCLEOTIDE SEQUENCE [LARGE SCALE GENOMIC DNA]</scope>
    <source>
        <strain evidence="2">CGMCC 1.10218</strain>
    </source>
</reference>
<organism evidence="1 2">
    <name type="scientific">Deinococcus reticulitermitis</name>
    <dbReference type="NCBI Taxonomy" id="856736"/>
    <lineage>
        <taxon>Bacteria</taxon>
        <taxon>Thermotogati</taxon>
        <taxon>Deinococcota</taxon>
        <taxon>Deinococci</taxon>
        <taxon>Deinococcales</taxon>
        <taxon>Deinococcaceae</taxon>
        <taxon>Deinococcus</taxon>
    </lineage>
</organism>
<protein>
    <submittedName>
        <fullName evidence="1">Uncharacterized protein</fullName>
    </submittedName>
</protein>
<evidence type="ECO:0000313" key="1">
    <source>
        <dbReference type="EMBL" id="SEJ59843.1"/>
    </source>
</evidence>
<dbReference type="AlphaFoldDB" id="A0A1H7A2H1"/>
<dbReference type="EMBL" id="FNZA01000011">
    <property type="protein sequence ID" value="SEJ59843.1"/>
    <property type="molecule type" value="Genomic_DNA"/>
</dbReference>
<proteinExistence type="predicted"/>
<accession>A0A1H7A2H1</accession>
<dbReference type="STRING" id="856736.SAMN04488058_111104"/>
<name>A0A1H7A2H1_9DEIO</name>
<gene>
    <name evidence="1" type="ORF">SAMN04488058_111104</name>
</gene>
<evidence type="ECO:0000313" key="2">
    <source>
        <dbReference type="Proteomes" id="UP000199223"/>
    </source>
</evidence>
<keyword evidence="2" id="KW-1185">Reference proteome</keyword>
<dbReference type="Proteomes" id="UP000199223">
    <property type="component" value="Unassembled WGS sequence"/>
</dbReference>